<dbReference type="InterPro" id="IPR001516">
    <property type="entry name" value="Proton_antipo_N"/>
</dbReference>
<evidence type="ECO:0000259" key="10">
    <source>
        <dbReference type="Pfam" id="PF00361"/>
    </source>
</evidence>
<keyword evidence="7 9" id="KW-0472">Membrane</keyword>
<dbReference type="RefSeq" id="WP_006776770.1">
    <property type="nucleotide sequence ID" value="NZ_GG667828.1"/>
</dbReference>
<dbReference type="Pfam" id="PF00662">
    <property type="entry name" value="Proton_antipo_N"/>
    <property type="match status" value="1"/>
</dbReference>
<accession>D3ARV0</accession>
<name>D3ARV0_9FIRM</name>
<feature type="domain" description="NADH-Ubiquinone oxidoreductase (complex I) chain 5 N-terminal" evidence="11">
    <location>
        <begin position="73"/>
        <end position="116"/>
    </location>
</feature>
<comment type="similarity">
    <text evidence="2">Belongs to the CPA3 antiporters (TC 2.A.63) subunit A family.</text>
</comment>
<evidence type="ECO:0000256" key="1">
    <source>
        <dbReference type="ARBA" id="ARBA00004651"/>
    </source>
</evidence>
<dbReference type="InterPro" id="IPR052175">
    <property type="entry name" value="ComplexI-like_HydComp"/>
</dbReference>
<dbReference type="PANTHER" id="PTHR42682">
    <property type="entry name" value="HYDROGENASE-4 COMPONENT F"/>
    <property type="match status" value="1"/>
</dbReference>
<evidence type="ECO:0000256" key="8">
    <source>
        <dbReference type="RuleBase" id="RU000320"/>
    </source>
</evidence>
<feature type="transmembrane region" description="Helical" evidence="9">
    <location>
        <begin position="211"/>
        <end position="232"/>
    </location>
</feature>
<protein>
    <submittedName>
        <fullName evidence="12">Putative monovalent cation/H+ antiporter subunit D</fullName>
    </submittedName>
</protein>
<evidence type="ECO:0000256" key="6">
    <source>
        <dbReference type="ARBA" id="ARBA00023002"/>
    </source>
</evidence>
<keyword evidence="4 8" id="KW-0812">Transmembrane</keyword>
<organism evidence="12 13">
    <name type="scientific">Hungatella hathewayi DSM 13479</name>
    <dbReference type="NCBI Taxonomy" id="566550"/>
    <lineage>
        <taxon>Bacteria</taxon>
        <taxon>Bacillati</taxon>
        <taxon>Bacillota</taxon>
        <taxon>Clostridia</taxon>
        <taxon>Lachnospirales</taxon>
        <taxon>Lachnospiraceae</taxon>
        <taxon>Hungatella</taxon>
    </lineage>
</organism>
<feature type="non-terminal residue" evidence="12">
    <location>
        <position position="234"/>
    </location>
</feature>
<dbReference type="Proteomes" id="UP000004968">
    <property type="component" value="Unassembled WGS sequence"/>
</dbReference>
<keyword evidence="5 9" id="KW-1133">Transmembrane helix</keyword>
<comment type="subcellular location">
    <subcellularLocation>
        <location evidence="1">Cell membrane</location>
        <topology evidence="1">Multi-pass membrane protein</topology>
    </subcellularLocation>
    <subcellularLocation>
        <location evidence="8">Membrane</location>
        <topology evidence="8">Multi-pass membrane protein</topology>
    </subcellularLocation>
</comment>
<evidence type="ECO:0000256" key="4">
    <source>
        <dbReference type="ARBA" id="ARBA00022692"/>
    </source>
</evidence>
<keyword evidence="3" id="KW-1003">Cell membrane</keyword>
<feature type="transmembrane region" description="Helical" evidence="9">
    <location>
        <begin position="6"/>
        <end position="26"/>
    </location>
</feature>
<dbReference type="AlphaFoldDB" id="D3ARV0"/>
<feature type="transmembrane region" description="Helical" evidence="9">
    <location>
        <begin position="168"/>
        <end position="191"/>
    </location>
</feature>
<evidence type="ECO:0000256" key="2">
    <source>
        <dbReference type="ARBA" id="ARBA00008483"/>
    </source>
</evidence>
<reference evidence="12 13" key="1">
    <citation type="submission" date="2010-01" db="EMBL/GenBank/DDBJ databases">
        <authorList>
            <person name="Weinstock G."/>
            <person name="Sodergren E."/>
            <person name="Clifton S."/>
            <person name="Fulton L."/>
            <person name="Fulton B."/>
            <person name="Courtney L."/>
            <person name="Fronick C."/>
            <person name="Harrison M."/>
            <person name="Strong C."/>
            <person name="Farmer C."/>
            <person name="Delahaunty K."/>
            <person name="Markovic C."/>
            <person name="Hall O."/>
            <person name="Minx P."/>
            <person name="Tomlinson C."/>
            <person name="Mitreva M."/>
            <person name="Nelson J."/>
            <person name="Hou S."/>
            <person name="Wollam A."/>
            <person name="Pepin K.H."/>
            <person name="Johnson M."/>
            <person name="Bhonagiri V."/>
            <person name="Nash W.E."/>
            <person name="Warren W."/>
            <person name="Chinwalla A."/>
            <person name="Mardis E.R."/>
            <person name="Wilson R.K."/>
        </authorList>
    </citation>
    <scope>NUCLEOTIDE SEQUENCE [LARGE SCALE GENOMIC DNA]</scope>
    <source>
        <strain evidence="12 13">DSM 13479</strain>
    </source>
</reference>
<feature type="domain" description="NADH:quinone oxidoreductase/Mrp antiporter transmembrane" evidence="10">
    <location>
        <begin position="132"/>
        <end position="234"/>
    </location>
</feature>
<evidence type="ECO:0000256" key="9">
    <source>
        <dbReference type="SAM" id="Phobius"/>
    </source>
</evidence>
<gene>
    <name evidence="12" type="ORF">CLOSTHATH_06356</name>
</gene>
<feature type="transmembrane region" description="Helical" evidence="9">
    <location>
        <begin position="115"/>
        <end position="133"/>
    </location>
</feature>
<dbReference type="InterPro" id="IPR001750">
    <property type="entry name" value="ND/Mrp_TM"/>
</dbReference>
<comment type="caution">
    <text evidence="12">The sequence shown here is derived from an EMBL/GenBank/DDBJ whole genome shotgun (WGS) entry which is preliminary data.</text>
</comment>
<evidence type="ECO:0000256" key="3">
    <source>
        <dbReference type="ARBA" id="ARBA00022475"/>
    </source>
</evidence>
<evidence type="ECO:0000259" key="11">
    <source>
        <dbReference type="Pfam" id="PF00662"/>
    </source>
</evidence>
<evidence type="ECO:0000313" key="13">
    <source>
        <dbReference type="Proteomes" id="UP000004968"/>
    </source>
</evidence>
<dbReference type="GO" id="GO:0005886">
    <property type="term" value="C:plasma membrane"/>
    <property type="evidence" value="ECO:0007669"/>
    <property type="project" value="UniProtKB-SubCell"/>
</dbReference>
<feature type="transmembrane region" description="Helical" evidence="9">
    <location>
        <begin position="83"/>
        <end position="103"/>
    </location>
</feature>
<dbReference type="GO" id="GO:0016491">
    <property type="term" value="F:oxidoreductase activity"/>
    <property type="evidence" value="ECO:0007669"/>
    <property type="project" value="UniProtKB-KW"/>
</dbReference>
<dbReference type="PANTHER" id="PTHR42682:SF4">
    <property type="entry name" value="NADH-UBIQUINONE_PLASTOQUINONE"/>
    <property type="match status" value="1"/>
</dbReference>
<feature type="transmembrane region" description="Helical" evidence="9">
    <location>
        <begin position="38"/>
        <end position="57"/>
    </location>
</feature>
<evidence type="ECO:0000256" key="5">
    <source>
        <dbReference type="ARBA" id="ARBA00022989"/>
    </source>
</evidence>
<keyword evidence="6" id="KW-0560">Oxidoreductase</keyword>
<dbReference type="Pfam" id="PF00361">
    <property type="entry name" value="Proton_antipo_M"/>
    <property type="match status" value="1"/>
</dbReference>
<dbReference type="EMBL" id="ACIO01000749">
    <property type="protein sequence ID" value="EFC95457.1"/>
    <property type="molecule type" value="Genomic_DNA"/>
</dbReference>
<proteinExistence type="inferred from homology"/>
<evidence type="ECO:0000256" key="7">
    <source>
        <dbReference type="ARBA" id="ARBA00023136"/>
    </source>
</evidence>
<evidence type="ECO:0000313" key="12">
    <source>
        <dbReference type="EMBL" id="EFC95457.1"/>
    </source>
</evidence>
<feature type="transmembrane region" description="Helical" evidence="9">
    <location>
        <begin position="139"/>
        <end position="156"/>
    </location>
</feature>
<dbReference type="HOGENOM" id="CLU_1187178_0_0_9"/>
<sequence length="234" mass="25670">MNGILLAVPALLPIAAGMAILASGYGAEDERTYRCLEFVVEGLVLLNSLLIAVVIAGRSGLDHGLVLFKLYGNLTVRFKLDRMGSVFAGLVAFLWPLATLYSFEYMRHEKRRVSFFAYYLMTYGVTAGIAFSGNLVTMYLFYELLTLVTFPLVLHPMTKEAMRASRKYLYYSIGGAAFAFIGLIFVIQYSATGTTEFVPGGVLSMAAAEGNRGMLLFVYILAFFGFGVKAAVFP</sequence>